<dbReference type="EMBL" id="JAKUMG010000002">
    <property type="protein sequence ID" value="MDI4668962.1"/>
    <property type="molecule type" value="Genomic_DNA"/>
</dbReference>
<comment type="caution">
    <text evidence="1">The sequence shown here is derived from an EMBL/GenBank/DDBJ whole genome shotgun (WGS) entry which is preliminary data.</text>
</comment>
<dbReference type="RefSeq" id="WP_138624994.1">
    <property type="nucleotide sequence ID" value="NZ_JAIVZU010000031.1"/>
</dbReference>
<accession>A0ABT6TYH5</accession>
<keyword evidence="2" id="KW-1185">Reference proteome</keyword>
<evidence type="ECO:0000313" key="2">
    <source>
        <dbReference type="Proteomes" id="UP001156974"/>
    </source>
</evidence>
<organism evidence="1 2">
    <name type="scientific">Pseudoalteromonas shioyasakiensis</name>
    <dbReference type="NCBI Taxonomy" id="1190813"/>
    <lineage>
        <taxon>Bacteria</taxon>
        <taxon>Pseudomonadati</taxon>
        <taxon>Pseudomonadota</taxon>
        <taxon>Gammaproteobacteria</taxon>
        <taxon>Alteromonadales</taxon>
        <taxon>Pseudoalteromonadaceae</taxon>
        <taxon>Pseudoalteromonas</taxon>
    </lineage>
</organism>
<protein>
    <submittedName>
        <fullName evidence="1">Uncharacterized protein</fullName>
    </submittedName>
</protein>
<evidence type="ECO:0000313" key="1">
    <source>
        <dbReference type="EMBL" id="MDI4668962.1"/>
    </source>
</evidence>
<name>A0ABT6TYH5_9GAMM</name>
<reference evidence="1 2" key="1">
    <citation type="submission" date="2022-02" db="EMBL/GenBank/DDBJ databases">
        <title>Genome analysis of Beneficial Microorganisms for Coral consortium from Pocillopora damicornis.</title>
        <authorList>
            <person name="Rosado P.M."/>
            <person name="Cardoso P.M."/>
            <person name="Rosado J.G."/>
            <person name="Schultz J."/>
            <person name="Rocha U."/>
            <person name="Costa T.K."/>
            <person name="Peixoto R.S."/>
        </authorList>
    </citation>
    <scope>NUCLEOTIDE SEQUENCE [LARGE SCALE GENOMIC DNA]</scope>
    <source>
        <strain evidence="1 2">BMC5</strain>
    </source>
</reference>
<dbReference type="Proteomes" id="UP001156974">
    <property type="component" value="Unassembled WGS sequence"/>
</dbReference>
<gene>
    <name evidence="1" type="ORF">MKZ47_07550</name>
</gene>
<sequence length="83" mass="9728">MSISYRFAKMNASAIEASQKFKQYIALNEFEYSSLTNLNRWANEEITKPWEKLPIDESLNQPDTTPYWKRLTKTLLRQIAVGV</sequence>
<proteinExistence type="predicted"/>